<evidence type="ECO:0000313" key="2">
    <source>
        <dbReference type="EMBL" id="KYN42552.1"/>
    </source>
</evidence>
<dbReference type="Proteomes" id="UP000078541">
    <property type="component" value="Unassembled WGS sequence"/>
</dbReference>
<evidence type="ECO:0000313" key="3">
    <source>
        <dbReference type="Proteomes" id="UP000078541"/>
    </source>
</evidence>
<protein>
    <recommendedName>
        <fullName evidence="1">DUF8207 domain-containing protein</fullName>
    </recommendedName>
</protein>
<feature type="non-terminal residue" evidence="2">
    <location>
        <position position="1"/>
    </location>
</feature>
<proteinExistence type="predicted"/>
<keyword evidence="3" id="KW-1185">Reference proteome</keyword>
<dbReference type="InterPro" id="IPR058520">
    <property type="entry name" value="DUF8207"/>
</dbReference>
<feature type="domain" description="DUF8207" evidence="1">
    <location>
        <begin position="1"/>
        <end position="33"/>
    </location>
</feature>
<dbReference type="EMBL" id="KQ981337">
    <property type="protein sequence ID" value="KYN42552.1"/>
    <property type="molecule type" value="Genomic_DNA"/>
</dbReference>
<gene>
    <name evidence="2" type="ORF">ALC56_03011</name>
</gene>
<evidence type="ECO:0000259" key="1">
    <source>
        <dbReference type="Pfam" id="PF26634"/>
    </source>
</evidence>
<name>A0A151K042_9HYME</name>
<sequence length="112" mass="12792">IFKRISDDLLYTKDDMNKYKSMLLATNTHKHHRPLDSGSQKLFERNEILCLKNITVGEAKAKANIKYKKYYHVALPVSEGQCEGPTMTLSQISTVVKDLQTTVATKSKVRNY</sequence>
<dbReference type="AlphaFoldDB" id="A0A151K042"/>
<reference evidence="2 3" key="1">
    <citation type="submission" date="2016-03" db="EMBL/GenBank/DDBJ databases">
        <title>Trachymyrmex septentrionalis WGS genome.</title>
        <authorList>
            <person name="Nygaard S."/>
            <person name="Hu H."/>
            <person name="Boomsma J."/>
            <person name="Zhang G."/>
        </authorList>
    </citation>
    <scope>NUCLEOTIDE SEQUENCE [LARGE SCALE GENOMIC DNA]</scope>
    <source>
        <strain evidence="2">Tsep2-gDNA-1</strain>
        <tissue evidence="2">Whole body</tissue>
    </source>
</reference>
<organism evidence="2 3">
    <name type="scientific">Trachymyrmex septentrionalis</name>
    <dbReference type="NCBI Taxonomy" id="34720"/>
    <lineage>
        <taxon>Eukaryota</taxon>
        <taxon>Metazoa</taxon>
        <taxon>Ecdysozoa</taxon>
        <taxon>Arthropoda</taxon>
        <taxon>Hexapoda</taxon>
        <taxon>Insecta</taxon>
        <taxon>Pterygota</taxon>
        <taxon>Neoptera</taxon>
        <taxon>Endopterygota</taxon>
        <taxon>Hymenoptera</taxon>
        <taxon>Apocrita</taxon>
        <taxon>Aculeata</taxon>
        <taxon>Formicoidea</taxon>
        <taxon>Formicidae</taxon>
        <taxon>Myrmicinae</taxon>
        <taxon>Trachymyrmex</taxon>
    </lineage>
</organism>
<dbReference type="Pfam" id="PF26634">
    <property type="entry name" value="DUF8207"/>
    <property type="match status" value="1"/>
</dbReference>
<accession>A0A151K042</accession>